<evidence type="ECO:0000256" key="2">
    <source>
        <dbReference type="ARBA" id="ARBA00023015"/>
    </source>
</evidence>
<accession>A0A176WG51</accession>
<feature type="compositionally biased region" description="Basic and acidic residues" evidence="5">
    <location>
        <begin position="30"/>
        <end position="56"/>
    </location>
</feature>
<keyword evidence="3" id="KW-0238">DNA-binding</keyword>
<feature type="compositionally biased region" description="Gly residues" evidence="5">
    <location>
        <begin position="9"/>
        <end position="29"/>
    </location>
</feature>
<evidence type="ECO:0000259" key="6">
    <source>
        <dbReference type="Pfam" id="PF05687"/>
    </source>
</evidence>
<dbReference type="PANTHER" id="PTHR31506:SF4">
    <property type="entry name" value="BES1_BZR1 PLANT TRANSCRIPTION FACTOR N-TERMINAL DOMAIN-CONTAINING PROTEIN"/>
    <property type="match status" value="1"/>
</dbReference>
<comment type="caution">
    <text evidence="7">The sequence shown here is derived from an EMBL/GenBank/DDBJ whole genome shotgun (WGS) entry which is preliminary data.</text>
</comment>
<feature type="region of interest" description="Disordered" evidence="5">
    <location>
        <begin position="199"/>
        <end position="227"/>
    </location>
</feature>
<sequence length="446" mass="46740">MQESVSGEAGAGGGGGGGGGCGGASGGGSEDGKDRKDKEREMAKLSASEKEKTKLRERQRRAITTKIFAGLRKHGGYNLPPRADINDVLKALAQEAGWTVEADGTTYRTQVAMQLQHLRLHVNPEPYDSARNRRVALVFGLRTGFRDDSGALFSFCEISIVSVNLVPSDWKRASFSFSVFQFCLQSSFHVTSFPSVDGRRKDSMGALQQPSSSHGGHHSLRQQSLSSQGRVAMLPGNTSMPASFSCSLTGLTGLTGLLPPDGNELREGNCSTTASPRRVGGGGGGQQSNSSSMTTLMHPNSACLSSPFASPASSEGAPSVRLNNPFMGGGMPGGFLSCGPVPSDGGGGGRDRDSGALKDESAAYFSADTLEAREYAARNGAMANHMNNMLFGGGHSPQQALQNSHRFGNPRLTMPSLAMLSSYAQEHRASNNNTPLGSPQRHGGPG</sequence>
<dbReference type="GO" id="GO:0003700">
    <property type="term" value="F:DNA-binding transcription factor activity"/>
    <property type="evidence" value="ECO:0007669"/>
    <property type="project" value="InterPro"/>
</dbReference>
<keyword evidence="4" id="KW-0804">Transcription</keyword>
<evidence type="ECO:0000256" key="4">
    <source>
        <dbReference type="ARBA" id="ARBA00023163"/>
    </source>
</evidence>
<dbReference type="Pfam" id="PF05687">
    <property type="entry name" value="BES1_N"/>
    <property type="match status" value="1"/>
</dbReference>
<dbReference type="GO" id="GO:0009742">
    <property type="term" value="P:brassinosteroid mediated signaling pathway"/>
    <property type="evidence" value="ECO:0007669"/>
    <property type="project" value="InterPro"/>
</dbReference>
<dbReference type="AlphaFoldDB" id="A0A176WG51"/>
<dbReference type="GO" id="GO:0003677">
    <property type="term" value="F:DNA binding"/>
    <property type="evidence" value="ECO:0007669"/>
    <property type="project" value="UniProtKB-KW"/>
</dbReference>
<reference evidence="7" key="1">
    <citation type="submission" date="2016-03" db="EMBL/GenBank/DDBJ databases">
        <title>Mechanisms controlling the formation of the plant cell surface in tip-growing cells are functionally conserved among land plants.</title>
        <authorList>
            <person name="Honkanen S."/>
            <person name="Jones V.A."/>
            <person name="Morieri G."/>
            <person name="Champion C."/>
            <person name="Hetherington A.J."/>
            <person name="Kelly S."/>
            <person name="Saint-Marcoux D."/>
            <person name="Proust H."/>
            <person name="Prescott H."/>
            <person name="Dolan L."/>
        </authorList>
    </citation>
    <scope>NUCLEOTIDE SEQUENCE [LARGE SCALE GENOMIC DNA]</scope>
    <source>
        <tissue evidence="7">Whole gametophyte</tissue>
    </source>
</reference>
<gene>
    <name evidence="7" type="ORF">AXG93_1962s1800</name>
</gene>
<feature type="domain" description="BES1/BZR1 plant transcription factor N-terminal" evidence="6">
    <location>
        <begin position="46"/>
        <end position="113"/>
    </location>
</feature>
<evidence type="ECO:0000256" key="5">
    <source>
        <dbReference type="SAM" id="MobiDB-lite"/>
    </source>
</evidence>
<proteinExistence type="inferred from homology"/>
<evidence type="ECO:0000313" key="7">
    <source>
        <dbReference type="EMBL" id="OAE31322.1"/>
    </source>
</evidence>
<organism evidence="7 8">
    <name type="scientific">Marchantia polymorpha subsp. ruderalis</name>
    <dbReference type="NCBI Taxonomy" id="1480154"/>
    <lineage>
        <taxon>Eukaryota</taxon>
        <taxon>Viridiplantae</taxon>
        <taxon>Streptophyta</taxon>
        <taxon>Embryophyta</taxon>
        <taxon>Marchantiophyta</taxon>
        <taxon>Marchantiopsida</taxon>
        <taxon>Marchantiidae</taxon>
        <taxon>Marchantiales</taxon>
        <taxon>Marchantiaceae</taxon>
        <taxon>Marchantia</taxon>
    </lineage>
</organism>
<evidence type="ECO:0000256" key="1">
    <source>
        <dbReference type="ARBA" id="ARBA00005909"/>
    </source>
</evidence>
<feature type="region of interest" description="Disordered" evidence="5">
    <location>
        <begin position="1"/>
        <end position="57"/>
    </location>
</feature>
<dbReference type="InterPro" id="IPR033264">
    <property type="entry name" value="BZR"/>
</dbReference>
<dbReference type="GO" id="GO:0006351">
    <property type="term" value="P:DNA-templated transcription"/>
    <property type="evidence" value="ECO:0007669"/>
    <property type="project" value="InterPro"/>
</dbReference>
<feature type="region of interest" description="Disordered" evidence="5">
    <location>
        <begin position="418"/>
        <end position="446"/>
    </location>
</feature>
<dbReference type="Proteomes" id="UP000077202">
    <property type="component" value="Unassembled WGS sequence"/>
</dbReference>
<dbReference type="EMBL" id="LVLJ01001129">
    <property type="protein sequence ID" value="OAE31322.1"/>
    <property type="molecule type" value="Genomic_DNA"/>
</dbReference>
<evidence type="ECO:0000256" key="3">
    <source>
        <dbReference type="ARBA" id="ARBA00023125"/>
    </source>
</evidence>
<dbReference type="InterPro" id="IPR008540">
    <property type="entry name" value="BES1_N"/>
</dbReference>
<keyword evidence="2" id="KW-0805">Transcription regulation</keyword>
<name>A0A176WG51_MARPO</name>
<feature type="region of interest" description="Disordered" evidence="5">
    <location>
        <begin position="257"/>
        <end position="294"/>
    </location>
</feature>
<protein>
    <recommendedName>
        <fullName evidence="6">BES1/BZR1 plant transcription factor N-terminal domain-containing protein</fullName>
    </recommendedName>
</protein>
<evidence type="ECO:0000313" key="8">
    <source>
        <dbReference type="Proteomes" id="UP000077202"/>
    </source>
</evidence>
<dbReference type="PANTHER" id="PTHR31506">
    <property type="entry name" value="BES1/BZR1 HOMOLOG PROTEIN 3-RELATED"/>
    <property type="match status" value="1"/>
</dbReference>
<keyword evidence="8" id="KW-1185">Reference proteome</keyword>
<comment type="similarity">
    <text evidence="1">Belongs to the BZR/LAT61 family.</text>
</comment>